<evidence type="ECO:0000256" key="7">
    <source>
        <dbReference type="SAM" id="Phobius"/>
    </source>
</evidence>
<dbReference type="Pfam" id="PF12823">
    <property type="entry name" value="DUF3817"/>
    <property type="match status" value="1"/>
</dbReference>
<dbReference type="RefSeq" id="WP_083360867.1">
    <property type="nucleotide sequence ID" value="NZ_CP013745.1"/>
</dbReference>
<organism evidence="9 10">
    <name type="scientific">Arthrobacter alpinus</name>
    <dbReference type="NCBI Taxonomy" id="656366"/>
    <lineage>
        <taxon>Bacteria</taxon>
        <taxon>Bacillati</taxon>
        <taxon>Actinomycetota</taxon>
        <taxon>Actinomycetes</taxon>
        <taxon>Micrococcales</taxon>
        <taxon>Micrococcaceae</taxon>
        <taxon>Arthrobacter</taxon>
    </lineage>
</organism>
<comment type="subcellular location">
    <subcellularLocation>
        <location evidence="1">Cell membrane</location>
        <topology evidence="1">Multi-pass membrane protein</topology>
    </subcellularLocation>
</comment>
<keyword evidence="2" id="KW-1003">Cell membrane</keyword>
<feature type="transmembrane region" description="Helical" evidence="7">
    <location>
        <begin position="43"/>
        <end position="65"/>
    </location>
</feature>
<dbReference type="Proteomes" id="UP000182725">
    <property type="component" value="Unassembled WGS sequence"/>
</dbReference>
<keyword evidence="3 7" id="KW-0812">Transmembrane</keyword>
<dbReference type="GO" id="GO:0005886">
    <property type="term" value="C:plasma membrane"/>
    <property type="evidence" value="ECO:0007669"/>
    <property type="project" value="UniProtKB-SubCell"/>
</dbReference>
<evidence type="ECO:0000256" key="2">
    <source>
        <dbReference type="ARBA" id="ARBA00022475"/>
    </source>
</evidence>
<dbReference type="AlphaFoldDB" id="A0A1H5NM11"/>
<gene>
    <name evidence="9" type="ORF">SAMN04489740_3826</name>
</gene>
<dbReference type="NCBIfam" id="TIGR03954">
    <property type="entry name" value="integ_memb_HG"/>
    <property type="match status" value="1"/>
</dbReference>
<dbReference type="EMBL" id="FNTV01000001">
    <property type="protein sequence ID" value="SEF02490.1"/>
    <property type="molecule type" value="Genomic_DNA"/>
</dbReference>
<keyword evidence="5 7" id="KW-0472">Membrane</keyword>
<proteinExistence type="predicted"/>
<dbReference type="InterPro" id="IPR023845">
    <property type="entry name" value="DUF3817_TM"/>
</dbReference>
<dbReference type="PANTHER" id="PTHR40077">
    <property type="entry name" value="MEMBRANE PROTEIN-RELATED"/>
    <property type="match status" value="1"/>
</dbReference>
<reference evidence="9 10" key="1">
    <citation type="submission" date="2016-10" db="EMBL/GenBank/DDBJ databases">
        <authorList>
            <person name="de Groot N.N."/>
        </authorList>
    </citation>
    <scope>NUCLEOTIDE SEQUENCE [LARGE SCALE GENOMIC DNA]</scope>
    <source>
        <strain evidence="9 10">DSM 22274</strain>
    </source>
</reference>
<protein>
    <submittedName>
        <fullName evidence="9">Integral membrane protein</fullName>
    </submittedName>
</protein>
<evidence type="ECO:0000256" key="4">
    <source>
        <dbReference type="ARBA" id="ARBA00022989"/>
    </source>
</evidence>
<evidence type="ECO:0000313" key="9">
    <source>
        <dbReference type="EMBL" id="SEF02490.1"/>
    </source>
</evidence>
<dbReference type="PANTHER" id="PTHR40077:SF2">
    <property type="entry name" value="MEMBRANE PROTEIN"/>
    <property type="match status" value="1"/>
</dbReference>
<feature type="domain" description="DUF3817" evidence="8">
    <location>
        <begin position="38"/>
        <end position="156"/>
    </location>
</feature>
<evidence type="ECO:0000256" key="3">
    <source>
        <dbReference type="ARBA" id="ARBA00022692"/>
    </source>
</evidence>
<accession>A0A1H5NM11</accession>
<evidence type="ECO:0000256" key="6">
    <source>
        <dbReference type="SAM" id="MobiDB-lite"/>
    </source>
</evidence>
<evidence type="ECO:0000313" key="10">
    <source>
        <dbReference type="Proteomes" id="UP000182725"/>
    </source>
</evidence>
<feature type="transmembrane region" description="Helical" evidence="7">
    <location>
        <begin position="99"/>
        <end position="119"/>
    </location>
</feature>
<name>A0A1H5NM11_9MICC</name>
<sequence length="172" mass="18600">MTEPKNSESTPVHATAQPAKAAPKRRFGGTPAQILTALKFYKVLAYATGIMLLLLVIELVLRYAFQSVLVAGGTDTLGASHGFGLVNIDGGVMPITGGVNLSTTVLIIHGWMYVVYLIADFRLWTLMRWPFGKLVLIALGGVIPFLSFFVEAKVHKEVLAEVAANPKAGKRY</sequence>
<feature type="region of interest" description="Disordered" evidence="6">
    <location>
        <begin position="1"/>
        <end position="25"/>
    </location>
</feature>
<keyword evidence="4 7" id="KW-1133">Transmembrane helix</keyword>
<feature type="transmembrane region" description="Helical" evidence="7">
    <location>
        <begin position="131"/>
        <end position="150"/>
    </location>
</feature>
<evidence type="ECO:0000259" key="8">
    <source>
        <dbReference type="Pfam" id="PF12823"/>
    </source>
</evidence>
<evidence type="ECO:0000256" key="1">
    <source>
        <dbReference type="ARBA" id="ARBA00004651"/>
    </source>
</evidence>
<evidence type="ECO:0000256" key="5">
    <source>
        <dbReference type="ARBA" id="ARBA00023136"/>
    </source>
</evidence>